<protein>
    <recommendedName>
        <fullName evidence="4">Chitinase</fullName>
    </recommendedName>
</protein>
<feature type="signal peptide" evidence="1">
    <location>
        <begin position="1"/>
        <end position="25"/>
    </location>
</feature>
<keyword evidence="1" id="KW-0732">Signal</keyword>
<dbReference type="EMBL" id="JAMOIL010000012">
    <property type="protein sequence ID" value="MCM0620907.1"/>
    <property type="molecule type" value="Genomic_DNA"/>
</dbReference>
<dbReference type="AlphaFoldDB" id="A0A9X2D7W7"/>
<dbReference type="RefSeq" id="WP_250827425.1">
    <property type="nucleotide sequence ID" value="NZ_JAMOIL010000012.1"/>
</dbReference>
<gene>
    <name evidence="2" type="ORF">M8330_11460</name>
</gene>
<feature type="chain" id="PRO_5040975124" description="Chitinase" evidence="1">
    <location>
        <begin position="26"/>
        <end position="117"/>
    </location>
</feature>
<accession>A0A9X2D7W7</accession>
<sequence length="117" mass="12592">MIKFNKIAAAAAFVAAATVTGPALASQDIPWTWNSGDHDAQANFKAYGEVYHGKGYEPDSYVDWTGPSGSGRWNLGKSGNLQSLNFSWAEGKTVSLNVCQQHNLYPDDCSGKKYGVS</sequence>
<keyword evidence="3" id="KW-1185">Reference proteome</keyword>
<evidence type="ECO:0000313" key="2">
    <source>
        <dbReference type="EMBL" id="MCM0620907.1"/>
    </source>
</evidence>
<reference evidence="2" key="1">
    <citation type="submission" date="2022-05" db="EMBL/GenBank/DDBJ databases">
        <authorList>
            <person name="Tuo L."/>
        </authorList>
    </citation>
    <scope>NUCLEOTIDE SEQUENCE</scope>
    <source>
        <strain evidence="2">BSK12Z-4</strain>
    </source>
</reference>
<dbReference type="Proteomes" id="UP001139485">
    <property type="component" value="Unassembled WGS sequence"/>
</dbReference>
<proteinExistence type="predicted"/>
<comment type="caution">
    <text evidence="2">The sequence shown here is derived from an EMBL/GenBank/DDBJ whole genome shotgun (WGS) entry which is preliminary data.</text>
</comment>
<evidence type="ECO:0000256" key="1">
    <source>
        <dbReference type="SAM" id="SignalP"/>
    </source>
</evidence>
<name>A0A9X2D7W7_9ACTN</name>
<evidence type="ECO:0000313" key="3">
    <source>
        <dbReference type="Proteomes" id="UP001139485"/>
    </source>
</evidence>
<organism evidence="2 3">
    <name type="scientific">Nocardioides bruguierae</name>
    <dbReference type="NCBI Taxonomy" id="2945102"/>
    <lineage>
        <taxon>Bacteria</taxon>
        <taxon>Bacillati</taxon>
        <taxon>Actinomycetota</taxon>
        <taxon>Actinomycetes</taxon>
        <taxon>Propionibacteriales</taxon>
        <taxon>Nocardioidaceae</taxon>
        <taxon>Nocardioides</taxon>
    </lineage>
</organism>
<evidence type="ECO:0008006" key="4">
    <source>
        <dbReference type="Google" id="ProtNLM"/>
    </source>
</evidence>